<sequence length="251" mass="27183">MGLQFGMSAVQSGKRVMQASNEPTLTANSTKAKFSLAGAVTRIMGLVPGDNVQFVSNIADIDAAIAERDAEVMAWCEENNVEFGTEAARAALIQNFGEYGICKGVPLFEKNGEIKLAGVRMTAEQKAAAFELNKERIAEEVGKSVEEVTIDDYNPTTRAYSGARTSTSSNLTGLGLPLTFSDSSMWSELKESLGDEAEKFNRVFEVNLNEPFVVAVETGKVIGDEKETVEVNAYKISFKADEEPIARQSSK</sequence>
<keyword evidence="2" id="KW-1185">Reference proteome</keyword>
<evidence type="ECO:0000313" key="1">
    <source>
        <dbReference type="EMBL" id="QIG59170.1"/>
    </source>
</evidence>
<reference evidence="1 2" key="1">
    <citation type="submission" date="2020-01" db="EMBL/GenBank/DDBJ databases">
        <title>PhicrAss002; a novel member of the crAss-like phage family isolated from the human gut following selective antibiotic enrichment.</title>
        <authorList>
            <person name="Guerin E."/>
            <person name="Shkoporov A.N."/>
            <person name="Stockdale S.R."/>
            <person name="Khokhlova E.V."/>
            <person name="Clooney A.G."/>
            <person name="Daly K.M."/>
            <person name="Draper L.A."/>
            <person name="Ross P.R."/>
            <person name="Hill C."/>
        </authorList>
    </citation>
    <scope>NUCLEOTIDE SEQUENCE [LARGE SCALE GENOMIC DNA]</scope>
</reference>
<proteinExistence type="predicted"/>
<evidence type="ECO:0000313" key="2">
    <source>
        <dbReference type="Proteomes" id="UP000595483"/>
    </source>
</evidence>
<dbReference type="Proteomes" id="UP000595483">
    <property type="component" value="Segment"/>
</dbReference>
<dbReference type="EMBL" id="MN917146">
    <property type="protein sequence ID" value="QIG59170.1"/>
    <property type="molecule type" value="Genomic_DNA"/>
</dbReference>
<accession>A0A7S5QT68</accession>
<name>A0A7S5QT68_9CAUD</name>
<gene>
    <name evidence="1" type="ORF">crAss002_60</name>
</gene>
<organism evidence="1 2">
    <name type="scientific">Bacteroides phage crAss002</name>
    <dbReference type="NCBI Taxonomy" id="2709317"/>
    <lineage>
        <taxon>Viruses</taxon>
        <taxon>Duplodnaviria</taxon>
        <taxon>Heunggongvirae</taxon>
        <taxon>Uroviricota</taxon>
        <taxon>Caudoviricetes</taxon>
        <taxon>Crassvirales</taxon>
        <taxon>Intestiviridae</taxon>
        <taxon>Churivirinae</taxon>
        <taxon>Jahgtovirus</taxon>
        <taxon>Jahgtovirus secundus</taxon>
    </lineage>
</organism>
<protein>
    <submittedName>
        <fullName evidence="1">Uncharacterized protein</fullName>
    </submittedName>
</protein>